<keyword evidence="6 8" id="KW-0456">Lyase</keyword>
<comment type="cofactor">
    <cofactor evidence="8">
        <name>Mg(2+)</name>
        <dbReference type="ChEBI" id="CHEBI:18420"/>
    </cofactor>
</comment>
<evidence type="ECO:0000256" key="5">
    <source>
        <dbReference type="ARBA" id="ARBA00023027"/>
    </source>
</evidence>
<accession>A0A914A015</accession>
<keyword evidence="4" id="KW-0521">NADP</keyword>
<dbReference type="RefSeq" id="XP_038056666.1">
    <property type="nucleotide sequence ID" value="XM_038200738.1"/>
</dbReference>
<dbReference type="PROSITE" id="PS51383">
    <property type="entry name" value="YJEF_C_3"/>
    <property type="match status" value="1"/>
</dbReference>
<dbReference type="AlphaFoldDB" id="A0A914A015"/>
<dbReference type="FunFam" id="3.40.1190.20:FF:000023">
    <property type="entry name" value="ATP-dependent (S)-NAD(P)H-hydrate dehydratase"/>
    <property type="match status" value="1"/>
</dbReference>
<keyword evidence="2 8" id="KW-0547">Nucleotide-binding</keyword>
<dbReference type="NCBIfam" id="TIGR00196">
    <property type="entry name" value="yjeF_cterm"/>
    <property type="match status" value="1"/>
</dbReference>
<dbReference type="OMA" id="WRAAYHN"/>
<keyword evidence="5 8" id="KW-0520">NAD</keyword>
<feature type="binding site" evidence="8">
    <location>
        <begin position="215"/>
        <end position="221"/>
    </location>
    <ligand>
        <name>(6S)-NADPHX</name>
        <dbReference type="ChEBI" id="CHEBI:64076"/>
    </ligand>
</feature>
<dbReference type="CDD" id="cd01171">
    <property type="entry name" value="YXKO-related"/>
    <property type="match status" value="1"/>
</dbReference>
<feature type="binding site" evidence="8">
    <location>
        <position position="162"/>
    </location>
    <ligand>
        <name>(6S)-NADPHX</name>
        <dbReference type="ChEBI" id="CHEBI:64076"/>
    </ligand>
</feature>
<organism evidence="10 11">
    <name type="scientific">Patiria miniata</name>
    <name type="common">Bat star</name>
    <name type="synonym">Asterina miniata</name>
    <dbReference type="NCBI Taxonomy" id="46514"/>
    <lineage>
        <taxon>Eukaryota</taxon>
        <taxon>Metazoa</taxon>
        <taxon>Echinodermata</taxon>
        <taxon>Eleutherozoa</taxon>
        <taxon>Asterozoa</taxon>
        <taxon>Asteroidea</taxon>
        <taxon>Valvatacea</taxon>
        <taxon>Valvatida</taxon>
        <taxon>Asterinidae</taxon>
        <taxon>Patiria</taxon>
    </lineage>
</organism>
<feature type="binding site" evidence="8">
    <location>
        <position position="284"/>
    </location>
    <ligand>
        <name>(6S)-NADPHX</name>
        <dbReference type="ChEBI" id="CHEBI:64076"/>
    </ligand>
</feature>
<evidence type="ECO:0000313" key="11">
    <source>
        <dbReference type="Proteomes" id="UP000887568"/>
    </source>
</evidence>
<keyword evidence="11" id="KW-1185">Reference proteome</keyword>
<dbReference type="PANTHER" id="PTHR12592:SF0">
    <property type="entry name" value="ATP-DEPENDENT (S)-NAD(P)H-HYDRATE DEHYDRATASE"/>
    <property type="match status" value="1"/>
</dbReference>
<evidence type="ECO:0000256" key="3">
    <source>
        <dbReference type="ARBA" id="ARBA00022840"/>
    </source>
</evidence>
<feature type="binding site" evidence="8">
    <location>
        <begin position="255"/>
        <end position="259"/>
    </location>
    <ligand>
        <name>ATP</name>
        <dbReference type="ChEBI" id="CHEBI:30616"/>
    </ligand>
</feature>
<evidence type="ECO:0000256" key="1">
    <source>
        <dbReference type="ARBA" id="ARBA00022553"/>
    </source>
</evidence>
<dbReference type="HAMAP" id="MF_01965">
    <property type="entry name" value="NADHX_dehydratase"/>
    <property type="match status" value="1"/>
</dbReference>
<feature type="domain" description="YjeF C-terminal" evidence="9">
    <location>
        <begin position="62"/>
        <end position="360"/>
    </location>
</feature>
<feature type="binding site" evidence="8">
    <location>
        <begin position="274"/>
        <end position="283"/>
    </location>
    <ligand>
        <name>ATP</name>
        <dbReference type="ChEBI" id="CHEBI:30616"/>
    </ligand>
</feature>
<dbReference type="GO" id="GO:0047453">
    <property type="term" value="F:ATP-dependent NAD(P)H-hydrate dehydratase activity"/>
    <property type="evidence" value="ECO:0007669"/>
    <property type="project" value="UniProtKB-UniRule"/>
</dbReference>
<reference evidence="10" key="1">
    <citation type="submission" date="2022-11" db="UniProtKB">
        <authorList>
            <consortium name="EnsemblMetazoa"/>
        </authorList>
    </citation>
    <scope>IDENTIFICATION</scope>
</reference>
<dbReference type="SUPFAM" id="SSF53613">
    <property type="entry name" value="Ribokinase-like"/>
    <property type="match status" value="1"/>
</dbReference>
<evidence type="ECO:0000256" key="2">
    <source>
        <dbReference type="ARBA" id="ARBA00022741"/>
    </source>
</evidence>
<dbReference type="InterPro" id="IPR000631">
    <property type="entry name" value="CARKD"/>
</dbReference>
<dbReference type="EnsemblMetazoa" id="XM_038200738.1">
    <property type="protein sequence ID" value="XP_038056666.1"/>
    <property type="gene ID" value="LOC119728482"/>
</dbReference>
<comment type="catalytic activity">
    <reaction evidence="8">
        <text>(6S)-NADHX + ATP = ADP + phosphate + NADH + H(+)</text>
        <dbReference type="Rhea" id="RHEA:19017"/>
        <dbReference type="ChEBI" id="CHEBI:15378"/>
        <dbReference type="ChEBI" id="CHEBI:30616"/>
        <dbReference type="ChEBI" id="CHEBI:43474"/>
        <dbReference type="ChEBI" id="CHEBI:57945"/>
        <dbReference type="ChEBI" id="CHEBI:64074"/>
        <dbReference type="ChEBI" id="CHEBI:456216"/>
        <dbReference type="EC" id="4.2.1.93"/>
    </reaction>
</comment>
<dbReference type="PANTHER" id="PTHR12592">
    <property type="entry name" value="ATP-DEPENDENT (S)-NAD(P)H-HYDRATE DEHYDRATASE FAMILY MEMBER"/>
    <property type="match status" value="1"/>
</dbReference>
<dbReference type="GO" id="GO:0110051">
    <property type="term" value="P:metabolite repair"/>
    <property type="evidence" value="ECO:0007669"/>
    <property type="project" value="TreeGrafter"/>
</dbReference>
<comment type="function">
    <text evidence="8">Catalyzes the dehydration of the S-form of NAD(P)HX at the expense of ATP, which is converted to ADP. Together with NAD(P)HX epimerase, which catalyzes the epimerization of the S- and R-forms, the enzyme allows the repair of both epimers of NAD(P)HX, a damaged form of NAD(P)H that is a result of enzymatic or heat-dependent hydration.</text>
</comment>
<dbReference type="EC" id="4.2.1.93" evidence="8"/>
<dbReference type="InterPro" id="IPR029056">
    <property type="entry name" value="Ribokinase-like"/>
</dbReference>
<protein>
    <recommendedName>
        <fullName evidence="8">ATP-dependent (S)-NAD(P)H-hydrate dehydratase</fullName>
        <ecNumber evidence="8">4.2.1.93</ecNumber>
    </recommendedName>
    <alternativeName>
        <fullName evidence="8">ATP-dependent NAD(P)HX dehydratase</fullName>
    </alternativeName>
</protein>
<dbReference type="GO" id="GO:0005524">
    <property type="term" value="F:ATP binding"/>
    <property type="evidence" value="ECO:0007669"/>
    <property type="project" value="UniProtKB-KW"/>
</dbReference>
<dbReference type="CTD" id="55739"/>
<comment type="catalytic activity">
    <reaction evidence="7 8">
        <text>(6S)-NADPHX + ATP = ADP + phosphate + NADPH + H(+)</text>
        <dbReference type="Rhea" id="RHEA:32231"/>
        <dbReference type="ChEBI" id="CHEBI:15378"/>
        <dbReference type="ChEBI" id="CHEBI:30616"/>
        <dbReference type="ChEBI" id="CHEBI:43474"/>
        <dbReference type="ChEBI" id="CHEBI:57783"/>
        <dbReference type="ChEBI" id="CHEBI:64076"/>
        <dbReference type="ChEBI" id="CHEBI:456216"/>
        <dbReference type="EC" id="4.2.1.93"/>
    </reaction>
</comment>
<dbReference type="GeneID" id="119728482"/>
<comment type="similarity">
    <text evidence="8">Belongs to the NnrD/CARKD family.</text>
</comment>
<dbReference type="OrthoDB" id="8110916at2759"/>
<evidence type="ECO:0000256" key="7">
    <source>
        <dbReference type="ARBA" id="ARBA00047472"/>
    </source>
</evidence>
<sequence>MSFALSFTRYSTRMLAIPNLIFNVTGLAQRLACKSAASHGPSLGSEAEQFNVVTTLTDSGDVLEMVKSVIPPLERSKYKGQDGRLATIGGCKEYTGAPYFAAMAALKTGCDLSHVFCAKEAAPVIKSYSPELIVHPVLDSDDGVEETCAWLPRMHTLIIGPGLGRDQALLKNVLAVIDRAKDLNIPMVIDADAVFLLGENPEAIQNYTKAILTPNIVEFNRLYRNVVGHEADPTEPVGNTMRLSQKLGNVTIVMKGENDIISNGINVLVCCGDGSGRRCGGQGDILAGAMGTFAYWAHKAHADPDRQPNEFLKHFLPTLCAAYAGCLLTKRCSTLAFHKHKRSTTTSDMMSEVSQAFCLLFDE</sequence>
<keyword evidence="3 8" id="KW-0067">ATP-binding</keyword>
<proteinExistence type="inferred from homology"/>
<evidence type="ECO:0000313" key="10">
    <source>
        <dbReference type="EnsemblMetazoa" id="XP_038056666.1"/>
    </source>
</evidence>
<keyword evidence="1 8" id="KW-0597">Phosphoprotein</keyword>
<dbReference type="Gene3D" id="3.40.1190.20">
    <property type="match status" value="1"/>
</dbReference>
<dbReference type="Pfam" id="PF01256">
    <property type="entry name" value="Carb_kinase"/>
    <property type="match status" value="1"/>
</dbReference>
<evidence type="ECO:0000256" key="4">
    <source>
        <dbReference type="ARBA" id="ARBA00022857"/>
    </source>
</evidence>
<dbReference type="GO" id="GO:0046496">
    <property type="term" value="P:nicotinamide nucleotide metabolic process"/>
    <property type="evidence" value="ECO:0007669"/>
    <property type="project" value="UniProtKB-UniRule"/>
</dbReference>
<dbReference type="Proteomes" id="UP000887568">
    <property type="component" value="Unplaced"/>
</dbReference>
<evidence type="ECO:0000256" key="8">
    <source>
        <dbReference type="HAMAP-Rule" id="MF_03157"/>
    </source>
</evidence>
<evidence type="ECO:0000256" key="6">
    <source>
        <dbReference type="ARBA" id="ARBA00023239"/>
    </source>
</evidence>
<evidence type="ECO:0000259" key="9">
    <source>
        <dbReference type="PROSITE" id="PS51383"/>
    </source>
</evidence>
<name>A0A914A015_PATMI</name>